<dbReference type="PANTHER" id="PTHR43619:SF2">
    <property type="entry name" value="S-ADENOSYL-L-METHIONINE-DEPENDENT METHYLTRANSFERASES SUPERFAMILY PROTEIN"/>
    <property type="match status" value="1"/>
</dbReference>
<evidence type="ECO:0000313" key="8">
    <source>
        <dbReference type="Proteomes" id="UP000464624"/>
    </source>
</evidence>
<name>A0AAD1M2X2_MYCXE</name>
<evidence type="ECO:0000313" key="7">
    <source>
        <dbReference type="EMBL" id="BBU24624.1"/>
    </source>
</evidence>
<evidence type="ECO:0000256" key="4">
    <source>
        <dbReference type="ARBA" id="ARBA00022679"/>
    </source>
</evidence>
<dbReference type="NCBIfam" id="TIGR00027">
    <property type="entry name" value="mthyl_TIGR00027"/>
    <property type="match status" value="1"/>
</dbReference>
<gene>
    <name evidence="7" type="ORF">MYXE_44140</name>
</gene>
<dbReference type="Pfam" id="PF04072">
    <property type="entry name" value="LCM"/>
    <property type="match status" value="1"/>
</dbReference>
<dbReference type="PANTHER" id="PTHR43619">
    <property type="entry name" value="S-ADENOSYL-L-METHIONINE-DEPENDENT METHYLTRANSFERASE YKTD-RELATED"/>
    <property type="match status" value="1"/>
</dbReference>
<keyword evidence="4" id="KW-0808">Transferase</keyword>
<keyword evidence="5 6" id="KW-0949">S-adenosyl-L-methionine</keyword>
<dbReference type="InterPro" id="IPR011610">
    <property type="entry name" value="SAM_mthyl_Trfase_ML2640-like"/>
</dbReference>
<protein>
    <recommendedName>
        <fullName evidence="6">S-adenosyl-L-methionine-dependent methyltransferase</fullName>
        <ecNumber evidence="6">2.1.1.-</ecNumber>
    </recommendedName>
</protein>
<evidence type="ECO:0000256" key="2">
    <source>
        <dbReference type="ARBA" id="ARBA00008138"/>
    </source>
</evidence>
<comment type="similarity">
    <text evidence="2 6">Belongs to the UPF0677 family.</text>
</comment>
<dbReference type="GO" id="GO:0032259">
    <property type="term" value="P:methylation"/>
    <property type="evidence" value="ECO:0007669"/>
    <property type="project" value="UniProtKB-KW"/>
</dbReference>
<evidence type="ECO:0000256" key="3">
    <source>
        <dbReference type="ARBA" id="ARBA00022603"/>
    </source>
</evidence>
<dbReference type="SUPFAM" id="SSF53335">
    <property type="entry name" value="S-adenosyl-L-methionine-dependent methyltransferases"/>
    <property type="match status" value="1"/>
</dbReference>
<sequence>MARTDNDTWDPATSVGATATMVATARAVATKRGLINDPFAELLVRAVGVDFFIRLAAGELDMVDLGDDFVFGTMTDLFAVRTRFFDGFCADAGIAGIRQVVILASGLDARPYRLWWPPGTTVYELDQPDVIEFKTQTLRSLGATPTARRRAVGVDLRQDWPAALRRVGFDANQPSAWLAEGLLIGFLPPEAQNRLLDNVTALSAAGSRFAADHGPSQMQARHEAALAARWQEHGLDIDMSELTFPGEHDHVAAYLAARGWETVDTTLADVCVATGLPGLRRGERADAPVSSLYVTAVFTGQARNVASP</sequence>
<evidence type="ECO:0000256" key="6">
    <source>
        <dbReference type="RuleBase" id="RU362030"/>
    </source>
</evidence>
<organism evidence="7 8">
    <name type="scientific">Mycobacterium xenopi</name>
    <dbReference type="NCBI Taxonomy" id="1789"/>
    <lineage>
        <taxon>Bacteria</taxon>
        <taxon>Bacillati</taxon>
        <taxon>Actinomycetota</taxon>
        <taxon>Actinomycetes</taxon>
        <taxon>Mycobacteriales</taxon>
        <taxon>Mycobacteriaceae</taxon>
        <taxon>Mycobacterium</taxon>
    </lineage>
</organism>
<keyword evidence="3 6" id="KW-0489">Methyltransferase</keyword>
<dbReference type="Gene3D" id="3.40.50.150">
    <property type="entry name" value="Vaccinia Virus protein VP39"/>
    <property type="match status" value="1"/>
</dbReference>
<proteinExistence type="inferred from homology"/>
<dbReference type="EC" id="2.1.1.-" evidence="6"/>
<accession>A0AAD1M2X2</accession>
<evidence type="ECO:0000256" key="5">
    <source>
        <dbReference type="ARBA" id="ARBA00022691"/>
    </source>
</evidence>
<dbReference type="AlphaFoldDB" id="A0AAD1M2X2"/>
<comment type="function">
    <text evidence="1 6">Exhibits S-adenosyl-L-methionine-dependent methyltransferase activity.</text>
</comment>
<dbReference type="RefSeq" id="WP_003923060.1">
    <property type="nucleotide sequence ID" value="NZ_AP022314.1"/>
</dbReference>
<evidence type="ECO:0000256" key="1">
    <source>
        <dbReference type="ARBA" id="ARBA00003907"/>
    </source>
</evidence>
<dbReference type="Proteomes" id="UP000464624">
    <property type="component" value="Chromosome"/>
</dbReference>
<reference evidence="7 8" key="1">
    <citation type="submission" date="2019-12" db="EMBL/GenBank/DDBJ databases">
        <title>Complete genome sequence of Mycolicibacterium xenopi str. JCM15661T.</title>
        <authorList>
            <person name="Yoshida M."/>
            <person name="Fukano H."/>
            <person name="Asakura T."/>
            <person name="Hoshino Y."/>
        </authorList>
    </citation>
    <scope>NUCLEOTIDE SEQUENCE [LARGE SCALE GENOMIC DNA]</scope>
    <source>
        <strain evidence="7 8">JCM 15661T</strain>
    </source>
</reference>
<dbReference type="GO" id="GO:0008168">
    <property type="term" value="F:methyltransferase activity"/>
    <property type="evidence" value="ECO:0007669"/>
    <property type="project" value="UniProtKB-UniRule"/>
</dbReference>
<dbReference type="EMBL" id="AP022314">
    <property type="protein sequence ID" value="BBU24624.1"/>
    <property type="molecule type" value="Genomic_DNA"/>
</dbReference>
<dbReference type="InterPro" id="IPR029063">
    <property type="entry name" value="SAM-dependent_MTases_sf"/>
</dbReference>
<dbReference type="KEGG" id="mxe:MYXE_44140"/>
<dbReference type="InterPro" id="IPR007213">
    <property type="entry name" value="Ppm1/Ppm2/Tcmp"/>
</dbReference>